<dbReference type="NCBIfam" id="TIGR03972">
    <property type="entry name" value="rSAM_TYW1"/>
    <property type="match status" value="1"/>
</dbReference>
<comment type="subcellular location">
    <subcellularLocation>
        <location evidence="9">Cytoplasm</location>
    </subcellularLocation>
</comment>
<dbReference type="SFLD" id="SFLDF00284">
    <property type="entry name" value="tRNA_wybutosine-synthesizing"/>
    <property type="match status" value="1"/>
</dbReference>
<evidence type="ECO:0000256" key="8">
    <source>
        <dbReference type="ARBA" id="ARBA00049466"/>
    </source>
</evidence>
<dbReference type="Pfam" id="PF08608">
    <property type="entry name" value="Wyosine_form"/>
    <property type="match status" value="1"/>
</dbReference>
<dbReference type="SUPFAM" id="SSF102114">
    <property type="entry name" value="Radical SAM enzymes"/>
    <property type="match status" value="1"/>
</dbReference>
<dbReference type="InterPro" id="IPR013917">
    <property type="entry name" value="tRNA_wybutosine-synth"/>
</dbReference>
<evidence type="ECO:0000256" key="5">
    <source>
        <dbReference type="ARBA" id="ARBA00023004"/>
    </source>
</evidence>
<dbReference type="PANTHER" id="PTHR13930:SF0">
    <property type="entry name" value="S-ADENOSYL-L-METHIONINE-DEPENDENT TRNA 4-DEMETHYLWYOSINE SYNTHASE TYW1-RELATED"/>
    <property type="match status" value="1"/>
</dbReference>
<evidence type="ECO:0000256" key="7">
    <source>
        <dbReference type="ARBA" id="ARBA00023239"/>
    </source>
</evidence>
<dbReference type="GO" id="GO:0008033">
    <property type="term" value="P:tRNA processing"/>
    <property type="evidence" value="ECO:0007669"/>
    <property type="project" value="UniProtKB-UniRule"/>
</dbReference>
<keyword evidence="5 9" id="KW-0408">Iron</keyword>
<dbReference type="Pfam" id="PF04055">
    <property type="entry name" value="Radical_SAM"/>
    <property type="match status" value="1"/>
</dbReference>
<keyword evidence="2 9" id="KW-0949">S-adenosyl-L-methionine</keyword>
<dbReference type="PROSITE" id="PS51918">
    <property type="entry name" value="RADICAL_SAM"/>
    <property type="match status" value="1"/>
</dbReference>
<evidence type="ECO:0000256" key="6">
    <source>
        <dbReference type="ARBA" id="ARBA00023014"/>
    </source>
</evidence>
<dbReference type="PANTHER" id="PTHR13930">
    <property type="entry name" value="S-ADENOSYL-L-METHIONINE-DEPENDENT TRNA 4-DEMETHYLWYOSINE SYNTHASE"/>
    <property type="match status" value="1"/>
</dbReference>
<feature type="binding site" evidence="9">
    <location>
        <position position="70"/>
    </location>
    <ligand>
        <name>[4Fe-4S] cluster</name>
        <dbReference type="ChEBI" id="CHEBI:49883"/>
        <label>2</label>
        <note>4Fe-4S-S-AdoMet</note>
    </ligand>
</feature>
<dbReference type="GO" id="GO:0005737">
    <property type="term" value="C:cytoplasm"/>
    <property type="evidence" value="ECO:0007669"/>
    <property type="project" value="UniProtKB-SubCell"/>
</dbReference>
<evidence type="ECO:0000313" key="11">
    <source>
        <dbReference type="EMBL" id="KUO41429.1"/>
    </source>
</evidence>
<dbReference type="SFLD" id="SFLDG01071">
    <property type="entry name" value="tRNA_wybutosine-synthesizing"/>
    <property type="match status" value="1"/>
</dbReference>
<keyword evidence="9" id="KW-0963">Cytoplasm</keyword>
<feature type="binding site" evidence="9">
    <location>
        <position position="30"/>
    </location>
    <ligand>
        <name>[4Fe-4S] cluster</name>
        <dbReference type="ChEBI" id="CHEBI:49883"/>
        <label>1</label>
    </ligand>
</feature>
<comment type="subunit">
    <text evidence="9">Monomer.</text>
</comment>
<dbReference type="CDD" id="cd01335">
    <property type="entry name" value="Radical_SAM"/>
    <property type="match status" value="1"/>
</dbReference>
<keyword evidence="6 9" id="KW-0411">Iron-sulfur</keyword>
<proteinExistence type="inferred from homology"/>
<name>A0A147JXX0_HADYE</name>
<dbReference type="HAMAP" id="MF_01921">
    <property type="entry name" value="TYW1_archaea"/>
    <property type="match status" value="1"/>
</dbReference>
<comment type="function">
    <text evidence="9">Component of the wyosine derivatives biosynthesis pathway that catalyzes the condensation of N-methylguanine with 2 carbon atoms from pyruvate to form the tricyclic 4-demethylwyosine (imG-14) on guanosine-37 of tRNA(Phe).</text>
</comment>
<dbReference type="GO" id="GO:0102521">
    <property type="term" value="F:tRNA-4-demethylwyosine synthase activity"/>
    <property type="evidence" value="ECO:0007669"/>
    <property type="project" value="UniProtKB-EC"/>
</dbReference>
<gene>
    <name evidence="9" type="primary">taw1</name>
    <name evidence="11" type="ORF">APZ16_06455</name>
</gene>
<dbReference type="InterPro" id="IPR023993">
    <property type="entry name" value="TYW1_archaea"/>
</dbReference>
<dbReference type="Proteomes" id="UP000074294">
    <property type="component" value="Unassembled WGS sequence"/>
</dbReference>
<keyword evidence="3 9" id="KW-0819">tRNA processing</keyword>
<sequence>MFVSEAQVRELERAGYRFLGRHRHSAVKVCHWTRKSLLNRGFCYKQKFYGIQSHRCLQLAPGLPFCDHRCVFCWRNTDVTSPGWLGEADEPAEILDQAIAAQRLLLSGFGGNPGVDRKKFREAQEPNHCAISLAGEPTLYPKINGLIEECRRRGMTSFLVSNGMHPEVLQRMVEPTQLYLSLVAPDPETYQKICRPVVADGWERLRRSLEILPSLSCRRVIRLTLVKGMNLRDPAGYARMIERSGADFVEVKAYMWVGFSRSRLSLENMPLHSEIVSFAREVGDACGYRLVDDSEASRVALLSRR</sequence>
<dbReference type="GO" id="GO:0046872">
    <property type="term" value="F:metal ion binding"/>
    <property type="evidence" value="ECO:0007669"/>
    <property type="project" value="UniProtKB-KW"/>
</dbReference>
<dbReference type="SFLD" id="SFLDS00029">
    <property type="entry name" value="Radical_SAM"/>
    <property type="match status" value="1"/>
</dbReference>
<feature type="binding site" evidence="9">
    <location>
        <position position="43"/>
    </location>
    <ligand>
        <name>[4Fe-4S] cluster</name>
        <dbReference type="ChEBI" id="CHEBI:49883"/>
        <label>1</label>
    </ligand>
</feature>
<comment type="caution">
    <text evidence="11">The sequence shown here is derived from an EMBL/GenBank/DDBJ whole genome shotgun (WGS) entry which is preliminary data.</text>
</comment>
<evidence type="ECO:0000256" key="3">
    <source>
        <dbReference type="ARBA" id="ARBA00022694"/>
    </source>
</evidence>
<dbReference type="Gene3D" id="3.20.20.70">
    <property type="entry name" value="Aldolase class I"/>
    <property type="match status" value="1"/>
</dbReference>
<comment type="catalytic activity">
    <reaction evidence="8 9">
        <text>N(1)-methylguanosine(37) in tRNA(Phe) + pyruvate + S-adenosyl-L-methionine = 4-demethylwyosine(37) in tRNA(Phe) + 5'-deoxyadenosine + L-methionine + CO2 + H2O</text>
        <dbReference type="Rhea" id="RHEA:36347"/>
        <dbReference type="Rhea" id="RHEA-COMP:10164"/>
        <dbReference type="Rhea" id="RHEA-COMP:10165"/>
        <dbReference type="ChEBI" id="CHEBI:15361"/>
        <dbReference type="ChEBI" id="CHEBI:15377"/>
        <dbReference type="ChEBI" id="CHEBI:16526"/>
        <dbReference type="ChEBI" id="CHEBI:17319"/>
        <dbReference type="ChEBI" id="CHEBI:57844"/>
        <dbReference type="ChEBI" id="CHEBI:59789"/>
        <dbReference type="ChEBI" id="CHEBI:64315"/>
        <dbReference type="ChEBI" id="CHEBI:73542"/>
        <dbReference type="EC" id="4.1.3.44"/>
    </reaction>
</comment>
<feature type="binding site" evidence="9">
    <location>
        <position position="73"/>
    </location>
    <ligand>
        <name>[4Fe-4S] cluster</name>
        <dbReference type="ChEBI" id="CHEBI:49883"/>
        <label>2</label>
        <note>4Fe-4S-S-AdoMet</note>
    </ligand>
</feature>
<dbReference type="STRING" id="1776334.APZ16_06455"/>
<dbReference type="InterPro" id="IPR058240">
    <property type="entry name" value="rSAM_sf"/>
</dbReference>
<dbReference type="InterPro" id="IPR034556">
    <property type="entry name" value="tRNA_wybutosine-synthase"/>
</dbReference>
<keyword evidence="7 9" id="KW-0456">Lyase</keyword>
<comment type="similarity">
    <text evidence="9">Belongs to the TYW1 family.</text>
</comment>
<dbReference type="InterPro" id="IPR007197">
    <property type="entry name" value="rSAM"/>
</dbReference>
<comment type="cofactor">
    <cofactor evidence="9">
        <name>[4Fe-4S] cluster</name>
        <dbReference type="ChEBI" id="CHEBI:49883"/>
    </cofactor>
    <text evidence="9">Binds 2 [4Fe-4S] clusters. Binds 1 [4Fe-4S] cluster coordinated with 3 cysteines and an exchangeable S-adenosyl-L-methionine.</text>
</comment>
<keyword evidence="1 9" id="KW-0004">4Fe-4S</keyword>
<evidence type="ECO:0000256" key="1">
    <source>
        <dbReference type="ARBA" id="ARBA00022485"/>
    </source>
</evidence>
<feature type="binding site" evidence="9">
    <location>
        <position position="66"/>
    </location>
    <ligand>
        <name>[4Fe-4S] cluster</name>
        <dbReference type="ChEBI" id="CHEBI:49883"/>
        <label>2</label>
        <note>4Fe-4S-S-AdoMet</note>
    </ligand>
</feature>
<evidence type="ECO:0000256" key="4">
    <source>
        <dbReference type="ARBA" id="ARBA00022723"/>
    </source>
</evidence>
<protein>
    <recommendedName>
        <fullName evidence="9">S-adenosyl-L-methionine-dependent tRNA 4-demethylwyosine synthase</fullName>
        <ecNumber evidence="9">4.1.3.44</ecNumber>
    </recommendedName>
    <alternativeName>
        <fullName evidence="9">tRNA wyosine derivatives biosynthesis protein Taw1</fullName>
    </alternativeName>
</protein>
<dbReference type="EMBL" id="LQMQ01000021">
    <property type="protein sequence ID" value="KUO41429.1"/>
    <property type="molecule type" value="Genomic_DNA"/>
</dbReference>
<reference evidence="11 12" key="1">
    <citation type="journal article" date="2016" name="Nat. Microbiol.">
        <title>Genomic inference of the metabolism of cosmopolitan subsurface Archaea, Hadesarchaea.</title>
        <authorList>
            <person name="Baker B.J."/>
            <person name="Saw J.H."/>
            <person name="Lind A.E."/>
            <person name="Lazar C.S."/>
            <person name="Hinrichs K.-U."/>
            <person name="Teske A.P."/>
            <person name="Ettema T.J."/>
        </authorList>
    </citation>
    <scope>NUCLEOTIDE SEQUENCE [LARGE SCALE GENOMIC DNA]</scope>
</reference>
<dbReference type="InterPro" id="IPR013785">
    <property type="entry name" value="Aldolase_TIM"/>
</dbReference>
<evidence type="ECO:0000256" key="2">
    <source>
        <dbReference type="ARBA" id="ARBA00022691"/>
    </source>
</evidence>
<dbReference type="GO" id="GO:0051539">
    <property type="term" value="F:4 iron, 4 sulfur cluster binding"/>
    <property type="evidence" value="ECO:0007669"/>
    <property type="project" value="UniProtKB-UniRule"/>
</dbReference>
<organism evidence="11 12">
    <name type="scientific">Hadarchaeum yellowstonense</name>
    <dbReference type="NCBI Taxonomy" id="1776334"/>
    <lineage>
        <taxon>Archaea</taxon>
        <taxon>Methanobacteriati</taxon>
        <taxon>Candidatus Hadarchaeota</taxon>
        <taxon>Candidatus Hadarchaeia</taxon>
        <taxon>Candidatus Hadarchaeales</taxon>
        <taxon>Candidatus Hadarchaeaceae</taxon>
        <taxon>Candidatus Hadarchaeum</taxon>
    </lineage>
</organism>
<feature type="domain" description="Radical SAM core" evidence="10">
    <location>
        <begin position="49"/>
        <end position="292"/>
    </location>
</feature>
<evidence type="ECO:0000259" key="10">
    <source>
        <dbReference type="PROSITE" id="PS51918"/>
    </source>
</evidence>
<dbReference type="EC" id="4.1.3.44" evidence="9"/>
<accession>A0A147JXX0</accession>
<dbReference type="AlphaFoldDB" id="A0A147JXX0"/>
<keyword evidence="4 9" id="KW-0479">Metal-binding</keyword>
<evidence type="ECO:0000313" key="12">
    <source>
        <dbReference type="Proteomes" id="UP000074294"/>
    </source>
</evidence>
<feature type="binding site" evidence="9">
    <location>
        <position position="56"/>
    </location>
    <ligand>
        <name>[4Fe-4S] cluster</name>
        <dbReference type="ChEBI" id="CHEBI:49883"/>
        <label>1</label>
    </ligand>
</feature>
<evidence type="ECO:0000256" key="9">
    <source>
        <dbReference type="HAMAP-Rule" id="MF_01921"/>
    </source>
</evidence>